<reference evidence="2" key="1">
    <citation type="journal article" date="2020" name="J. Eukaryot. Microbiol.">
        <title>De novo Sequencing, Assembly and Annotation of the Transcriptome for the Free-Living Testate Amoeba Arcella intermedia.</title>
        <authorList>
            <person name="Ribeiro G.M."/>
            <person name="Porfirio-Sousa A.L."/>
            <person name="Maurer-Alcala X.X."/>
            <person name="Katz L.A."/>
            <person name="Lahr D.J.G."/>
        </authorList>
    </citation>
    <scope>NUCLEOTIDE SEQUENCE</scope>
</reference>
<protein>
    <recommendedName>
        <fullName evidence="1">Gfo/Idh/MocA-like oxidoreductase N-terminal domain-containing protein</fullName>
    </recommendedName>
</protein>
<accession>A0A6B2L5E4</accession>
<dbReference type="Pfam" id="PF01408">
    <property type="entry name" value="GFO_IDH_MocA"/>
    <property type="match status" value="1"/>
</dbReference>
<dbReference type="InterPro" id="IPR000683">
    <property type="entry name" value="Gfo/Idh/MocA-like_OxRdtase_N"/>
</dbReference>
<dbReference type="Gene3D" id="3.40.50.720">
    <property type="entry name" value="NAD(P)-binding Rossmann-like Domain"/>
    <property type="match status" value="1"/>
</dbReference>
<dbReference type="SUPFAM" id="SSF51735">
    <property type="entry name" value="NAD(P)-binding Rossmann-fold domains"/>
    <property type="match status" value="1"/>
</dbReference>
<dbReference type="GO" id="GO:0000166">
    <property type="term" value="F:nucleotide binding"/>
    <property type="evidence" value="ECO:0007669"/>
    <property type="project" value="InterPro"/>
</dbReference>
<dbReference type="GO" id="GO:0005737">
    <property type="term" value="C:cytoplasm"/>
    <property type="evidence" value="ECO:0007669"/>
    <property type="project" value="TreeGrafter"/>
</dbReference>
<dbReference type="PANTHER" id="PTHR42840">
    <property type="entry name" value="NAD(P)-BINDING ROSSMANN-FOLD SUPERFAMILY PROTEIN-RELATED"/>
    <property type="match status" value="1"/>
</dbReference>
<dbReference type="InterPro" id="IPR036291">
    <property type="entry name" value="NAD(P)-bd_dom_sf"/>
</dbReference>
<dbReference type="EMBL" id="GIBP01003233">
    <property type="protein sequence ID" value="NDV32202.1"/>
    <property type="molecule type" value="Transcribed_RNA"/>
</dbReference>
<dbReference type="AlphaFoldDB" id="A0A6B2L5E4"/>
<dbReference type="PANTHER" id="PTHR42840:SF6">
    <property type="entry name" value="BINDING ROSSMANN FOLD OXIDOREDUCTASE, PUTATIVE (AFU_ORTHOLOGUE AFUA_3G11930)-RELATED"/>
    <property type="match status" value="1"/>
</dbReference>
<organism evidence="2">
    <name type="scientific">Arcella intermedia</name>
    <dbReference type="NCBI Taxonomy" id="1963864"/>
    <lineage>
        <taxon>Eukaryota</taxon>
        <taxon>Amoebozoa</taxon>
        <taxon>Tubulinea</taxon>
        <taxon>Elardia</taxon>
        <taxon>Arcellinida</taxon>
        <taxon>Sphaerothecina</taxon>
        <taxon>Arcellidae</taxon>
        <taxon>Arcella</taxon>
    </lineage>
</organism>
<proteinExistence type="predicted"/>
<sequence>MIIGTGEYVSGIVLGSSSGSDKKLGVVALVLFDLRRRGFIDKILLAGTQGNKFPTIREHFRKNITGVYKDMDTTFESFPEDNVEREPNAYKRALDKLKKGDLVFIFTPDNVHFEMAKEAISRGLHVMVTKPIVQKLEDHLTLLNLAKQNDSLVAIEVHKRFDPIYSDCCQRIKSCGNFSYFSSYMSQPKFQLHTFKAWASFSDISYYLNSHHVDFHCWAMEDIARPESVYATASSGIANRAPYELNTEDTITLLVRWRNIKDPSATGTAVYTASWVAPKADVHSQQYFHYMGSSAEFRIDQAHRGYLMNSDDSAPLSLNPLYMKYTPDNDGYFSGQNGYGYKSIEEFVKCASKLRTAEVKSPNSFDHLLATVHKTAISTAILHAGRMSLDCGKPITIQYQEDGIPTQLSPQ</sequence>
<evidence type="ECO:0000259" key="1">
    <source>
        <dbReference type="Pfam" id="PF01408"/>
    </source>
</evidence>
<name>A0A6B2L5E4_9EUKA</name>
<dbReference type="GO" id="GO:0016491">
    <property type="term" value="F:oxidoreductase activity"/>
    <property type="evidence" value="ECO:0007669"/>
    <property type="project" value="TreeGrafter"/>
</dbReference>
<feature type="domain" description="Gfo/Idh/MocA-like oxidoreductase N-terminal" evidence="1">
    <location>
        <begin position="56"/>
        <end position="155"/>
    </location>
</feature>
<evidence type="ECO:0000313" key="2">
    <source>
        <dbReference type="EMBL" id="NDV32202.1"/>
    </source>
</evidence>
<dbReference type="GO" id="GO:0006740">
    <property type="term" value="P:NADPH regeneration"/>
    <property type="evidence" value="ECO:0007669"/>
    <property type="project" value="TreeGrafter"/>
</dbReference>
<dbReference type="Gene3D" id="3.30.360.10">
    <property type="entry name" value="Dihydrodipicolinate Reductase, domain 2"/>
    <property type="match status" value="1"/>
</dbReference>